<dbReference type="EMBL" id="RCZP01000012">
    <property type="protein sequence ID" value="TPG55671.1"/>
    <property type="molecule type" value="Genomic_DNA"/>
</dbReference>
<comment type="caution">
    <text evidence="5">The sequence shown here is derived from an EMBL/GenBank/DDBJ whole genome shotgun (WGS) entry which is preliminary data.</text>
</comment>
<dbReference type="GO" id="GO:0043190">
    <property type="term" value="C:ATP-binding cassette (ABC) transporter complex"/>
    <property type="evidence" value="ECO:0007669"/>
    <property type="project" value="InterPro"/>
</dbReference>
<dbReference type="OrthoDB" id="9773508at2"/>
<evidence type="ECO:0000256" key="1">
    <source>
        <dbReference type="ARBA" id="ARBA00004418"/>
    </source>
</evidence>
<dbReference type="InterPro" id="IPR000914">
    <property type="entry name" value="SBP_5_dom"/>
</dbReference>
<evidence type="ECO:0000256" key="3">
    <source>
        <dbReference type="SAM" id="SignalP"/>
    </source>
</evidence>
<dbReference type="GO" id="GO:0030288">
    <property type="term" value="C:outer membrane-bounded periplasmic space"/>
    <property type="evidence" value="ECO:0007669"/>
    <property type="project" value="UniProtKB-ARBA"/>
</dbReference>
<evidence type="ECO:0000259" key="4">
    <source>
        <dbReference type="Pfam" id="PF00496"/>
    </source>
</evidence>
<dbReference type="GO" id="GO:0015833">
    <property type="term" value="P:peptide transport"/>
    <property type="evidence" value="ECO:0007669"/>
    <property type="project" value="TreeGrafter"/>
</dbReference>
<dbReference type="PANTHER" id="PTHR30290:SF83">
    <property type="entry name" value="ABC TRANSPORTER SUBSTRATE-BINDING PROTEIN"/>
    <property type="match status" value="1"/>
</dbReference>
<protein>
    <submittedName>
        <fullName evidence="5">ABC transporter substrate-binding protein</fullName>
    </submittedName>
</protein>
<dbReference type="AlphaFoldDB" id="A0A502G258"/>
<organism evidence="5 6">
    <name type="scientific">Muricoccus nepalensis</name>
    <dbReference type="NCBI Taxonomy" id="1854500"/>
    <lineage>
        <taxon>Bacteria</taxon>
        <taxon>Pseudomonadati</taxon>
        <taxon>Pseudomonadota</taxon>
        <taxon>Alphaproteobacteria</taxon>
        <taxon>Acetobacterales</taxon>
        <taxon>Roseomonadaceae</taxon>
        <taxon>Muricoccus</taxon>
    </lineage>
</organism>
<dbReference type="Gene3D" id="3.40.190.10">
    <property type="entry name" value="Periplasmic binding protein-like II"/>
    <property type="match status" value="1"/>
</dbReference>
<dbReference type="SUPFAM" id="SSF53850">
    <property type="entry name" value="Periplasmic binding protein-like II"/>
    <property type="match status" value="1"/>
</dbReference>
<name>A0A502G258_9PROT</name>
<keyword evidence="3" id="KW-0732">Signal</keyword>
<evidence type="ECO:0000256" key="2">
    <source>
        <dbReference type="ARBA" id="ARBA00005695"/>
    </source>
</evidence>
<dbReference type="PANTHER" id="PTHR30290">
    <property type="entry name" value="PERIPLASMIC BINDING COMPONENT OF ABC TRANSPORTER"/>
    <property type="match status" value="1"/>
</dbReference>
<sequence>MRRRQLLGAPLALAGGATLSDPALAQAAGGTLRVAMTLADLPTVTGQPTQGQEGSRFMGITLYDPLVAWDLSDAGRAAGLRPALATEWLVDAADKRVWTFRLRPGVRFHDGAAFDADAVTWNLAKLLDREAPHYDRLQAAQAALYAGGIASWRKIDAMTVSITTKAPDAVFPYQLPNIFLSSPARWEASGRSWDNFAANPSGTGPFRLDRLVPRQRAEMVRNAEYWDAARMARSDRLVLLPVPDGNARVAALLSGQVDWIEAPPPDAAAQLRRAGMRMVTNTYPHIWPWQLSFVGDSPFKDLRVRQAANLAVDRDALVGMLEGLAVPAKGMVTPGHPWFGTPRFDLRHDKAEARRLLGEAGFSPRNPVRARIVIAPSGSGQMQPLPMNEAIQQDLREVGIDVDFEVLEWETLRGRRRSGADSPENAGRHGINNSWGFWDPEIGLIGPAVLSQRTSGFNWGLYDDPEADRLGIEARNAFVPGEQDAILARLHARLVDQAMWLWAVHDLNPRALSPRVRGFTQAQSWYQDLAPVAVPG</sequence>
<feature type="domain" description="Solute-binding protein family 5" evidence="4">
    <location>
        <begin position="80"/>
        <end position="418"/>
    </location>
</feature>
<comment type="similarity">
    <text evidence="2">Belongs to the bacterial solute-binding protein 5 family.</text>
</comment>
<accession>A0A502G258</accession>
<dbReference type="InterPro" id="IPR039424">
    <property type="entry name" value="SBP_5"/>
</dbReference>
<feature type="signal peptide" evidence="3">
    <location>
        <begin position="1"/>
        <end position="25"/>
    </location>
</feature>
<dbReference type="Pfam" id="PF00496">
    <property type="entry name" value="SBP_bac_5"/>
    <property type="match status" value="1"/>
</dbReference>
<comment type="subcellular location">
    <subcellularLocation>
        <location evidence="1">Periplasm</location>
    </subcellularLocation>
</comment>
<evidence type="ECO:0000313" key="5">
    <source>
        <dbReference type="EMBL" id="TPG55671.1"/>
    </source>
</evidence>
<dbReference type="RefSeq" id="WP_140884132.1">
    <property type="nucleotide sequence ID" value="NZ_RCZP01000012.1"/>
</dbReference>
<dbReference type="Gene3D" id="3.90.76.10">
    <property type="entry name" value="Dipeptide-binding Protein, Domain 1"/>
    <property type="match status" value="1"/>
</dbReference>
<dbReference type="CDD" id="cd08495">
    <property type="entry name" value="PBP2_NikA_DppA_OppA_like_8"/>
    <property type="match status" value="1"/>
</dbReference>
<gene>
    <name evidence="5" type="ORF">EAH89_13960</name>
</gene>
<dbReference type="PIRSF" id="PIRSF002741">
    <property type="entry name" value="MppA"/>
    <property type="match status" value="1"/>
</dbReference>
<dbReference type="Gene3D" id="3.10.105.10">
    <property type="entry name" value="Dipeptide-binding Protein, Domain 3"/>
    <property type="match status" value="1"/>
</dbReference>
<dbReference type="Proteomes" id="UP000317078">
    <property type="component" value="Unassembled WGS sequence"/>
</dbReference>
<feature type="chain" id="PRO_5021452988" evidence="3">
    <location>
        <begin position="26"/>
        <end position="536"/>
    </location>
</feature>
<reference evidence="5 6" key="1">
    <citation type="journal article" date="2019" name="Environ. Microbiol.">
        <title>Species interactions and distinct microbial communities in high Arctic permafrost affected cryosols are associated with the CH4 and CO2 gas fluxes.</title>
        <authorList>
            <person name="Altshuler I."/>
            <person name="Hamel J."/>
            <person name="Turney S."/>
            <person name="Magnuson E."/>
            <person name="Levesque R."/>
            <person name="Greer C."/>
            <person name="Whyte L.G."/>
        </authorList>
    </citation>
    <scope>NUCLEOTIDE SEQUENCE [LARGE SCALE GENOMIC DNA]</scope>
    <source>
        <strain evidence="5 6">S9.3B</strain>
    </source>
</reference>
<dbReference type="GO" id="GO:1904680">
    <property type="term" value="F:peptide transmembrane transporter activity"/>
    <property type="evidence" value="ECO:0007669"/>
    <property type="project" value="TreeGrafter"/>
</dbReference>
<keyword evidence="6" id="KW-1185">Reference proteome</keyword>
<dbReference type="InterPro" id="IPR030678">
    <property type="entry name" value="Peptide/Ni-bd"/>
</dbReference>
<proteinExistence type="inferred from homology"/>
<evidence type="ECO:0000313" key="6">
    <source>
        <dbReference type="Proteomes" id="UP000317078"/>
    </source>
</evidence>